<reference evidence="2" key="1">
    <citation type="submission" date="2020-10" db="EMBL/GenBank/DDBJ databases">
        <title>Genome Sequence of Monilinia vaccinii-corymbosi Sheds Light on Mummy Berry Disease Infection of Blueberry and Mating Type.</title>
        <authorList>
            <person name="Yow A.G."/>
            <person name="Zhang Y."/>
            <person name="Bansal K."/>
            <person name="Eacker S.M."/>
            <person name="Sullivan S."/>
            <person name="Liachko I."/>
            <person name="Cubeta M.A."/>
            <person name="Rollins J.A."/>
            <person name="Ashrafi H."/>
        </authorList>
    </citation>
    <scope>NUCLEOTIDE SEQUENCE</scope>
    <source>
        <strain evidence="2">RL-1</strain>
    </source>
</reference>
<evidence type="ECO:0000256" key="1">
    <source>
        <dbReference type="SAM" id="MobiDB-lite"/>
    </source>
</evidence>
<organism evidence="2 3">
    <name type="scientific">Monilinia vaccinii-corymbosi</name>
    <dbReference type="NCBI Taxonomy" id="61207"/>
    <lineage>
        <taxon>Eukaryota</taxon>
        <taxon>Fungi</taxon>
        <taxon>Dikarya</taxon>
        <taxon>Ascomycota</taxon>
        <taxon>Pezizomycotina</taxon>
        <taxon>Leotiomycetes</taxon>
        <taxon>Helotiales</taxon>
        <taxon>Sclerotiniaceae</taxon>
        <taxon>Monilinia</taxon>
    </lineage>
</organism>
<evidence type="ECO:0000313" key="3">
    <source>
        <dbReference type="Proteomes" id="UP000672032"/>
    </source>
</evidence>
<protein>
    <submittedName>
        <fullName evidence="2">Uncharacterized protein</fullName>
    </submittedName>
</protein>
<sequence>MPNRSYPRHEDSDNKAALKAHAPTGKLEDVGSDSDLTIHADRGTISNFRLGALRLRDCELMLDHDTWIGYRRRRCGYCESVLAGTKNISELRAEGPCRGQ</sequence>
<feature type="region of interest" description="Disordered" evidence="1">
    <location>
        <begin position="1"/>
        <end position="33"/>
    </location>
</feature>
<feature type="compositionally biased region" description="Basic and acidic residues" evidence="1">
    <location>
        <begin position="7"/>
        <end position="16"/>
    </location>
</feature>
<dbReference type="AlphaFoldDB" id="A0A8A3PBI4"/>
<name>A0A8A3PBI4_9HELO</name>
<dbReference type="Proteomes" id="UP000672032">
    <property type="component" value="Chromosome 3"/>
</dbReference>
<evidence type="ECO:0000313" key="2">
    <source>
        <dbReference type="EMBL" id="QSZ32475.1"/>
    </source>
</evidence>
<accession>A0A8A3PBI4</accession>
<keyword evidence="3" id="KW-1185">Reference proteome</keyword>
<dbReference type="EMBL" id="CP063407">
    <property type="protein sequence ID" value="QSZ32475.1"/>
    <property type="molecule type" value="Genomic_DNA"/>
</dbReference>
<gene>
    <name evidence="2" type="ORF">DSL72_002049</name>
</gene>
<proteinExistence type="predicted"/>